<protein>
    <recommendedName>
        <fullName evidence="4">Myosin heavy chain</fullName>
    </recommendedName>
</protein>
<gene>
    <name evidence="2" type="ORF">XELAEV_1800749414mg</name>
</gene>
<feature type="non-terminal residue" evidence="2">
    <location>
        <position position="78"/>
    </location>
</feature>
<proteinExistence type="predicted"/>
<evidence type="ECO:0000256" key="1">
    <source>
        <dbReference type="SAM" id="Coils"/>
    </source>
</evidence>
<evidence type="ECO:0008006" key="4">
    <source>
        <dbReference type="Google" id="ProtNLM"/>
    </source>
</evidence>
<organism evidence="2 3">
    <name type="scientific">Xenopus laevis</name>
    <name type="common">African clawed frog</name>
    <dbReference type="NCBI Taxonomy" id="8355"/>
    <lineage>
        <taxon>Eukaryota</taxon>
        <taxon>Metazoa</taxon>
        <taxon>Chordata</taxon>
        <taxon>Craniata</taxon>
        <taxon>Vertebrata</taxon>
        <taxon>Euteleostomi</taxon>
        <taxon>Amphibia</taxon>
        <taxon>Batrachia</taxon>
        <taxon>Anura</taxon>
        <taxon>Pipoidea</taxon>
        <taxon>Pipidae</taxon>
        <taxon>Xenopodinae</taxon>
        <taxon>Xenopus</taxon>
        <taxon>Xenopus</taxon>
    </lineage>
</organism>
<reference evidence="3" key="1">
    <citation type="journal article" date="2016" name="Nature">
        <title>Genome evolution in the allotetraploid frog Xenopus laevis.</title>
        <authorList>
            <person name="Session A.M."/>
            <person name="Uno Y."/>
            <person name="Kwon T."/>
            <person name="Chapman J.A."/>
            <person name="Toyoda A."/>
            <person name="Takahashi S."/>
            <person name="Fukui A."/>
            <person name="Hikosaka A."/>
            <person name="Suzuki A."/>
            <person name="Kondo M."/>
            <person name="van Heeringen S.J."/>
            <person name="Quigley I."/>
            <person name="Heinz S."/>
            <person name="Ogino H."/>
            <person name="Ochi H."/>
            <person name="Hellsten U."/>
            <person name="Lyons J.B."/>
            <person name="Simakov O."/>
            <person name="Putnam N."/>
            <person name="Stites J."/>
            <person name="Kuroki Y."/>
            <person name="Tanaka T."/>
            <person name="Michiue T."/>
            <person name="Watanabe M."/>
            <person name="Bogdanovic O."/>
            <person name="Lister R."/>
            <person name="Georgiou G."/>
            <person name="Paranjpe S.S."/>
            <person name="van Kruijsbergen I."/>
            <person name="Shu S."/>
            <person name="Carlson J."/>
            <person name="Kinoshita T."/>
            <person name="Ohta Y."/>
            <person name="Mawaribuchi S."/>
            <person name="Jenkins J."/>
            <person name="Grimwood J."/>
            <person name="Schmutz J."/>
            <person name="Mitros T."/>
            <person name="Mozaffari S.V."/>
            <person name="Suzuki Y."/>
            <person name="Haramoto Y."/>
            <person name="Yamamoto T.S."/>
            <person name="Takagi C."/>
            <person name="Heald R."/>
            <person name="Miller K."/>
            <person name="Haudenschild C."/>
            <person name="Kitzman J."/>
            <person name="Nakayama T."/>
            <person name="Izutsu Y."/>
            <person name="Robert J."/>
            <person name="Fortriede J."/>
            <person name="Burns K."/>
            <person name="Lotay V."/>
            <person name="Karimi K."/>
            <person name="Yasuoka Y."/>
            <person name="Dichmann D.S."/>
            <person name="Flajnik M.F."/>
            <person name="Houston D.W."/>
            <person name="Shendure J."/>
            <person name="DuPasquier L."/>
            <person name="Vize P.D."/>
            <person name="Zorn A.M."/>
            <person name="Ito M."/>
            <person name="Marcotte E.M."/>
            <person name="Wallingford J.B."/>
            <person name="Ito Y."/>
            <person name="Asashima M."/>
            <person name="Ueno N."/>
            <person name="Matsuda Y."/>
            <person name="Veenstra G.J."/>
            <person name="Fujiyama A."/>
            <person name="Harland R.M."/>
            <person name="Taira M."/>
            <person name="Rokhsar D.S."/>
        </authorList>
    </citation>
    <scope>NUCLEOTIDE SEQUENCE [LARGE SCALE GENOMIC DNA]</scope>
    <source>
        <strain evidence="3">J</strain>
    </source>
</reference>
<dbReference type="Proteomes" id="UP000694892">
    <property type="component" value="Chromosome 1L"/>
</dbReference>
<accession>A0A974E2F6</accession>
<dbReference type="Gene3D" id="4.10.270.10">
    <property type="entry name" value="Myosin, subunit A"/>
    <property type="match status" value="1"/>
</dbReference>
<name>A0A974E2F6_XENLA</name>
<evidence type="ECO:0000313" key="3">
    <source>
        <dbReference type="Proteomes" id="UP000694892"/>
    </source>
</evidence>
<dbReference type="AlphaFoldDB" id="A0A974E2F6"/>
<sequence length="78" mass="9305">IQLIALKCIQKNVRTFYSIRHWPWWQIICHIRPSLSVNVDEEKFKAKQDEITALSLKLVKSEKSRNELRQNVDLLESK</sequence>
<feature type="coiled-coil region" evidence="1">
    <location>
        <begin position="51"/>
        <end position="78"/>
    </location>
</feature>
<feature type="non-terminal residue" evidence="2">
    <location>
        <position position="1"/>
    </location>
</feature>
<dbReference type="EMBL" id="CM004466">
    <property type="protein sequence ID" value="OCU01712.1"/>
    <property type="molecule type" value="Genomic_DNA"/>
</dbReference>
<keyword evidence="1" id="KW-0175">Coiled coil</keyword>
<evidence type="ECO:0000313" key="2">
    <source>
        <dbReference type="EMBL" id="OCU01712.1"/>
    </source>
</evidence>